<sequence length="112" mass="12169">MDHGDPVAVAQGFVDAVADEDAGGACDLVAEDAEDTRELCEQNIEGFIAEFTPEELEIFADVEVASADINEGGDTAYIDSEQYSEATPEDARMPIVLVLIEDEWFIDMDSFS</sequence>
<proteinExistence type="predicted"/>
<dbReference type="Proteomes" id="UP000824037">
    <property type="component" value="Unassembled WGS sequence"/>
</dbReference>
<accession>A0A9D2EGU9</accession>
<name>A0A9D2EGU9_9MICO</name>
<organism evidence="1 2">
    <name type="scientific">Candidatus Ruania gallistercoris</name>
    <dbReference type="NCBI Taxonomy" id="2838746"/>
    <lineage>
        <taxon>Bacteria</taxon>
        <taxon>Bacillati</taxon>
        <taxon>Actinomycetota</taxon>
        <taxon>Actinomycetes</taxon>
        <taxon>Micrococcales</taxon>
        <taxon>Ruaniaceae</taxon>
        <taxon>Ruania</taxon>
    </lineage>
</organism>
<dbReference type="EMBL" id="DXBY01000274">
    <property type="protein sequence ID" value="HIZ37242.1"/>
    <property type="molecule type" value="Genomic_DNA"/>
</dbReference>
<dbReference type="AlphaFoldDB" id="A0A9D2EGU9"/>
<reference evidence="1" key="1">
    <citation type="journal article" date="2021" name="PeerJ">
        <title>Extensive microbial diversity within the chicken gut microbiome revealed by metagenomics and culture.</title>
        <authorList>
            <person name="Gilroy R."/>
            <person name="Ravi A."/>
            <person name="Getino M."/>
            <person name="Pursley I."/>
            <person name="Horton D.L."/>
            <person name="Alikhan N.F."/>
            <person name="Baker D."/>
            <person name="Gharbi K."/>
            <person name="Hall N."/>
            <person name="Watson M."/>
            <person name="Adriaenssens E.M."/>
            <person name="Foster-Nyarko E."/>
            <person name="Jarju S."/>
            <person name="Secka A."/>
            <person name="Antonio M."/>
            <person name="Oren A."/>
            <person name="Chaudhuri R.R."/>
            <person name="La Ragione R."/>
            <person name="Hildebrand F."/>
            <person name="Pallen M.J."/>
        </authorList>
    </citation>
    <scope>NUCLEOTIDE SEQUENCE</scope>
    <source>
        <strain evidence="1">ChiGjej4B4-7305</strain>
    </source>
</reference>
<comment type="caution">
    <text evidence="1">The sequence shown here is derived from an EMBL/GenBank/DDBJ whole genome shotgun (WGS) entry which is preliminary data.</text>
</comment>
<gene>
    <name evidence="1" type="ORF">H9815_15815</name>
</gene>
<dbReference type="Gene3D" id="3.10.450.50">
    <property type="match status" value="1"/>
</dbReference>
<evidence type="ECO:0000313" key="2">
    <source>
        <dbReference type="Proteomes" id="UP000824037"/>
    </source>
</evidence>
<protein>
    <submittedName>
        <fullName evidence="1">Uncharacterized protein</fullName>
    </submittedName>
</protein>
<reference evidence="1" key="2">
    <citation type="submission" date="2021-04" db="EMBL/GenBank/DDBJ databases">
        <authorList>
            <person name="Gilroy R."/>
        </authorList>
    </citation>
    <scope>NUCLEOTIDE SEQUENCE</scope>
    <source>
        <strain evidence="1">ChiGjej4B4-7305</strain>
    </source>
</reference>
<evidence type="ECO:0000313" key="1">
    <source>
        <dbReference type="EMBL" id="HIZ37242.1"/>
    </source>
</evidence>